<feature type="signal peptide" evidence="2">
    <location>
        <begin position="1"/>
        <end position="22"/>
    </location>
</feature>
<dbReference type="AlphaFoldDB" id="A0A654IFA5"/>
<keyword evidence="2" id="KW-0732">Signal</keyword>
<proteinExistence type="predicted"/>
<organism evidence="4">
    <name type="scientific">Mycoplasma feriruminatoris</name>
    <dbReference type="NCBI Taxonomy" id="1179777"/>
    <lineage>
        <taxon>Bacteria</taxon>
        <taxon>Bacillati</taxon>
        <taxon>Mycoplasmatota</taxon>
        <taxon>Mollicutes</taxon>
        <taxon>Mycoplasmataceae</taxon>
        <taxon>Mycoplasma</taxon>
    </lineage>
</organism>
<dbReference type="EMBL" id="LR739233">
    <property type="protein sequence ID" value="VZR75870.1"/>
    <property type="molecule type" value="Genomic_DNA"/>
</dbReference>
<evidence type="ECO:0000313" key="5">
    <source>
        <dbReference type="EMBL" id="VZR98676.1"/>
    </source>
</evidence>
<reference evidence="4" key="1">
    <citation type="submission" date="2019-11" db="EMBL/GenBank/DDBJ databases">
        <authorList>
            <person name="Falquet L."/>
            <person name="Falquet L."/>
        </authorList>
    </citation>
    <scope>NUCLEOTIDE SEQUENCE</scope>
    <source>
        <strain evidence="5">G1650</strain>
        <strain evidence="4">G1705</strain>
        <strain evidence="3">G5813/1+2</strain>
    </source>
</reference>
<feature type="coiled-coil region" evidence="1">
    <location>
        <begin position="33"/>
        <end position="106"/>
    </location>
</feature>
<gene>
    <name evidence="3" type="ORF">MF5292_00907</name>
    <name evidence="5" type="ORF">MF5293_00901</name>
    <name evidence="4" type="ORF">MF5294_00904</name>
</gene>
<evidence type="ECO:0000313" key="3">
    <source>
        <dbReference type="EMBL" id="VZK65728.1"/>
    </source>
</evidence>
<name>A0A654IFA5_9MOLU</name>
<dbReference type="EMBL" id="LR739234">
    <property type="protein sequence ID" value="VZR98676.1"/>
    <property type="molecule type" value="Genomic_DNA"/>
</dbReference>
<feature type="chain" id="PRO_5036158935" description="Chromosome partition protein Smc" evidence="2">
    <location>
        <begin position="23"/>
        <end position="117"/>
    </location>
</feature>
<accession>A0A654IFA5</accession>
<evidence type="ECO:0000256" key="2">
    <source>
        <dbReference type="SAM" id="SignalP"/>
    </source>
</evidence>
<keyword evidence="1" id="KW-0175">Coiled coil</keyword>
<evidence type="ECO:0000256" key="1">
    <source>
        <dbReference type="SAM" id="Coils"/>
    </source>
</evidence>
<evidence type="ECO:0000313" key="4">
    <source>
        <dbReference type="EMBL" id="VZR75870.1"/>
    </source>
</evidence>
<sequence length="117" mass="13286">MKKLIVLLTAISVSVASGFSYVAYKNLSNNSAGSRQENEFKQLEKELIKIQSEIKNKENEIKTLDIKDAETIKNSNTTIEILRQREKSIKNKIDKENDKINSLNKDLSVSPEPHIPD</sequence>
<protein>
    <recommendedName>
        <fullName evidence="6">Chromosome partition protein Smc</fullName>
    </recommendedName>
</protein>
<dbReference type="EMBL" id="LR738858">
    <property type="protein sequence ID" value="VZK65728.1"/>
    <property type="molecule type" value="Genomic_DNA"/>
</dbReference>
<evidence type="ECO:0008006" key="6">
    <source>
        <dbReference type="Google" id="ProtNLM"/>
    </source>
</evidence>